<dbReference type="EMBL" id="JAHYIQ010000017">
    <property type="protein sequence ID" value="KAK1125139.1"/>
    <property type="molecule type" value="Genomic_DNA"/>
</dbReference>
<gene>
    <name evidence="2" type="ORF">K0M31_006479</name>
</gene>
<evidence type="ECO:0000256" key="1">
    <source>
        <dbReference type="SAM" id="MobiDB-lite"/>
    </source>
</evidence>
<proteinExistence type="predicted"/>
<sequence length="166" mass="18746">MKADLTSRLQVLRASSSNLEFPRRNSGPRDPATCTFPLKRKAKPGRPSRYTALFRNPISHISGGGAGRQLKKQRPAMGEDNNEKVARSGQAAADPKKTSDRRNLCELFELPRERRSQMLNVNGNSERNALLDSFSMNMRYPLRESSHPYRGSTTVDLLQTRYRLIG</sequence>
<name>A0AA40KLT1_9HYME</name>
<feature type="region of interest" description="Disordered" evidence="1">
    <location>
        <begin position="57"/>
        <end position="99"/>
    </location>
</feature>
<evidence type="ECO:0000313" key="3">
    <source>
        <dbReference type="Proteomes" id="UP001177670"/>
    </source>
</evidence>
<evidence type="ECO:0000313" key="2">
    <source>
        <dbReference type="EMBL" id="KAK1125139.1"/>
    </source>
</evidence>
<dbReference type="Proteomes" id="UP001177670">
    <property type="component" value="Unassembled WGS sequence"/>
</dbReference>
<comment type="caution">
    <text evidence="2">The sequence shown here is derived from an EMBL/GenBank/DDBJ whole genome shotgun (WGS) entry which is preliminary data.</text>
</comment>
<protein>
    <submittedName>
        <fullName evidence="2">Uncharacterized protein</fullName>
    </submittedName>
</protein>
<accession>A0AA40KLT1</accession>
<keyword evidence="3" id="KW-1185">Reference proteome</keyword>
<organism evidence="2 3">
    <name type="scientific">Melipona bicolor</name>
    <dbReference type="NCBI Taxonomy" id="60889"/>
    <lineage>
        <taxon>Eukaryota</taxon>
        <taxon>Metazoa</taxon>
        <taxon>Ecdysozoa</taxon>
        <taxon>Arthropoda</taxon>
        <taxon>Hexapoda</taxon>
        <taxon>Insecta</taxon>
        <taxon>Pterygota</taxon>
        <taxon>Neoptera</taxon>
        <taxon>Endopterygota</taxon>
        <taxon>Hymenoptera</taxon>
        <taxon>Apocrita</taxon>
        <taxon>Aculeata</taxon>
        <taxon>Apoidea</taxon>
        <taxon>Anthophila</taxon>
        <taxon>Apidae</taxon>
        <taxon>Melipona</taxon>
    </lineage>
</organism>
<dbReference type="AlphaFoldDB" id="A0AA40KLT1"/>
<reference evidence="2" key="1">
    <citation type="submission" date="2021-10" db="EMBL/GenBank/DDBJ databases">
        <title>Melipona bicolor Genome sequencing and assembly.</title>
        <authorList>
            <person name="Araujo N.S."/>
            <person name="Arias M.C."/>
        </authorList>
    </citation>
    <scope>NUCLEOTIDE SEQUENCE</scope>
    <source>
        <strain evidence="2">USP_2M_L1-L4_2017</strain>
        <tissue evidence="2">Whole body</tissue>
    </source>
</reference>